<dbReference type="SUPFAM" id="SSF51658">
    <property type="entry name" value="Xylose isomerase-like"/>
    <property type="match status" value="1"/>
</dbReference>
<gene>
    <name evidence="2" type="ORF">CRN84_07295</name>
    <name evidence="3" type="ORF">NCTC12282_02250</name>
</gene>
<dbReference type="EMBL" id="CAADJA010000002">
    <property type="protein sequence ID" value="VFS47315.1"/>
    <property type="molecule type" value="Genomic_DNA"/>
</dbReference>
<reference evidence="4" key="2">
    <citation type="submission" date="2017-09" db="EMBL/GenBank/DDBJ databases">
        <title>FDA dAtabase for Regulatory Grade micrObial Sequences (FDA-ARGOS): Supporting development and validation of Infectious Disease Dx tests.</title>
        <authorList>
            <person name="Minogue T."/>
            <person name="Wolcott M."/>
            <person name="Wasieloski L."/>
            <person name="Aguilar W."/>
            <person name="Moore D."/>
            <person name="Tallon L."/>
            <person name="Sadzewicz L."/>
            <person name="Ott S."/>
            <person name="Zhao X."/>
            <person name="Nagaraj S."/>
            <person name="Vavikolanu K."/>
            <person name="Aluvathingal J."/>
            <person name="Nadendla S."/>
            <person name="Sichtig H."/>
        </authorList>
    </citation>
    <scope>NUCLEOTIDE SEQUENCE [LARGE SCALE GENOMIC DNA]</scope>
    <source>
        <strain evidence="4">FDAARGOS_387</strain>
    </source>
</reference>
<evidence type="ECO:0000259" key="1">
    <source>
        <dbReference type="Pfam" id="PF01261"/>
    </source>
</evidence>
<feature type="domain" description="Xylose isomerase-like TIM barrel" evidence="1">
    <location>
        <begin position="26"/>
        <end position="244"/>
    </location>
</feature>
<dbReference type="InterPro" id="IPR036237">
    <property type="entry name" value="Xyl_isomerase-like_sf"/>
</dbReference>
<keyword evidence="2" id="KW-0413">Isomerase</keyword>
<sequence>MTSQLTQLAVNTAMFDGHDLELAFSTIQQAGFHYVELAYNEGYVGNLNPSLFTAESAARVKDLLQRFELSTLALGCTMNLAGPGMLDKFRLRIQFARMIGARCLNACTTSMAERDLLIKNLRILGPEAQDNGCIICLENGGDYNYNAFAEAEDGLELLEEINHPAVALNVDPGNMLSLCPDLDPVEQTMDMLSACEHFHIKDVIIQDGEFYFPAIGDGIIDYATILPALAEQGIPCSLEIPLRMHRLADSTPVRSPELAPIAQSLDILVRSRQAIEAMLK</sequence>
<dbReference type="Proteomes" id="UP000373449">
    <property type="component" value="Unassembled WGS sequence"/>
</dbReference>
<protein>
    <submittedName>
        <fullName evidence="3">Hydroxypyruvate isomerase</fullName>
    </submittedName>
    <submittedName>
        <fullName evidence="2">Sugar phosphate isomerase/epimerase</fullName>
    </submittedName>
</protein>
<keyword evidence="3" id="KW-0670">Pyruvate</keyword>
<dbReference type="STRING" id="1111728.GCA_000427805_00695"/>
<reference evidence="2" key="1">
    <citation type="submission" date="2017-09" db="EMBL/GenBank/DDBJ databases">
        <title>FDA dAtabase for Regulatory Grade micrObial Sequences (FDA-ARGOS): Supporting development and validation of Infectious Disease Dx tests.</title>
        <authorList>
            <person name="Minogue T."/>
            <person name="Wolcott M."/>
            <person name="Wasieloski L."/>
            <person name="Aguilar W."/>
            <person name="Moore D."/>
            <person name="Tallon L.J."/>
            <person name="Sadzewicz L."/>
            <person name="Ott S."/>
            <person name="Zhao X."/>
            <person name="Nagaraj S."/>
            <person name="Vavikolanu K."/>
            <person name="Aluvathingal J."/>
            <person name="Nadendla S."/>
            <person name="Sichtig H."/>
        </authorList>
    </citation>
    <scope>NUCLEOTIDE SEQUENCE</scope>
    <source>
        <strain evidence="2">FDAARGOS_387</strain>
    </source>
</reference>
<dbReference type="OrthoDB" id="7914296at2"/>
<dbReference type="RefSeq" id="WP_029096274.1">
    <property type="nucleotide sequence ID" value="NZ_CAADJA010000002.1"/>
</dbReference>
<dbReference type="PANTHER" id="PTHR12110">
    <property type="entry name" value="HYDROXYPYRUVATE ISOMERASE"/>
    <property type="match status" value="1"/>
</dbReference>
<dbReference type="AlphaFoldDB" id="A0A2C6DFS8"/>
<evidence type="ECO:0000313" key="3">
    <source>
        <dbReference type="EMBL" id="VFS47315.1"/>
    </source>
</evidence>
<dbReference type="PANTHER" id="PTHR12110:SF41">
    <property type="entry name" value="INOSOSE DEHYDRATASE"/>
    <property type="match status" value="1"/>
</dbReference>
<organism evidence="2 4">
    <name type="scientific">Budvicia aquatica</name>
    <dbReference type="NCBI Taxonomy" id="82979"/>
    <lineage>
        <taxon>Bacteria</taxon>
        <taxon>Pseudomonadati</taxon>
        <taxon>Pseudomonadota</taxon>
        <taxon>Gammaproteobacteria</taxon>
        <taxon>Enterobacterales</taxon>
        <taxon>Budviciaceae</taxon>
        <taxon>Budvicia</taxon>
    </lineage>
</organism>
<evidence type="ECO:0000313" key="5">
    <source>
        <dbReference type="Proteomes" id="UP000373449"/>
    </source>
</evidence>
<name>A0A2C6DFS8_9GAMM</name>
<dbReference type="InterPro" id="IPR013022">
    <property type="entry name" value="Xyl_isomerase-like_TIM-brl"/>
</dbReference>
<dbReference type="InterPro" id="IPR050312">
    <property type="entry name" value="IolE/XylAMocC-like"/>
</dbReference>
<proteinExistence type="predicted"/>
<dbReference type="EMBL" id="PDDX01000001">
    <property type="protein sequence ID" value="PHI29138.1"/>
    <property type="molecule type" value="Genomic_DNA"/>
</dbReference>
<dbReference type="GO" id="GO:0016853">
    <property type="term" value="F:isomerase activity"/>
    <property type="evidence" value="ECO:0007669"/>
    <property type="project" value="UniProtKB-KW"/>
</dbReference>
<dbReference type="Pfam" id="PF01261">
    <property type="entry name" value="AP_endonuc_2"/>
    <property type="match status" value="1"/>
</dbReference>
<dbReference type="Proteomes" id="UP000224974">
    <property type="component" value="Unassembled WGS sequence"/>
</dbReference>
<evidence type="ECO:0000313" key="2">
    <source>
        <dbReference type="EMBL" id="PHI29138.1"/>
    </source>
</evidence>
<accession>A0A2C6DFS8</accession>
<reference evidence="3 5" key="3">
    <citation type="submission" date="2019-03" db="EMBL/GenBank/DDBJ databases">
        <authorList>
            <consortium name="Pathogen Informatics"/>
        </authorList>
    </citation>
    <scope>NUCLEOTIDE SEQUENCE [LARGE SCALE GENOMIC DNA]</scope>
    <source>
        <strain evidence="3 5">NCTC12282</strain>
    </source>
</reference>
<evidence type="ECO:0000313" key="4">
    <source>
        <dbReference type="Proteomes" id="UP000224974"/>
    </source>
</evidence>
<dbReference type="Gene3D" id="3.20.20.150">
    <property type="entry name" value="Divalent-metal-dependent TIM barrel enzymes"/>
    <property type="match status" value="1"/>
</dbReference>
<keyword evidence="4" id="KW-1185">Reference proteome</keyword>